<evidence type="ECO:0000313" key="5">
    <source>
        <dbReference type="EMBL" id="NXX79356.1"/>
    </source>
</evidence>
<feature type="domain" description="Caspase family p10" evidence="3">
    <location>
        <begin position="178"/>
        <end position="240"/>
    </location>
</feature>
<feature type="domain" description="Caspase family p20" evidence="4">
    <location>
        <begin position="5"/>
        <end position="131"/>
    </location>
</feature>
<evidence type="ECO:0000259" key="4">
    <source>
        <dbReference type="PROSITE" id="PS50208"/>
    </source>
</evidence>
<name>A0A852KMU6_UROIN</name>
<dbReference type="InterPro" id="IPR052039">
    <property type="entry name" value="Caspase-related_regulators"/>
</dbReference>
<feature type="non-terminal residue" evidence="5">
    <location>
        <position position="241"/>
    </location>
</feature>
<dbReference type="PROSITE" id="PS50207">
    <property type="entry name" value="CASPASE_P10"/>
    <property type="match status" value="1"/>
</dbReference>
<dbReference type="PROSITE" id="PS50208">
    <property type="entry name" value="CASPASE_P20"/>
    <property type="match status" value="1"/>
</dbReference>
<comment type="caution">
    <text evidence="5">The sequence shown here is derived from an EMBL/GenBank/DDBJ whole genome shotgun (WGS) entry which is preliminary data.</text>
</comment>
<evidence type="ECO:0000259" key="3">
    <source>
        <dbReference type="PROSITE" id="PS50207"/>
    </source>
</evidence>
<dbReference type="Pfam" id="PF00656">
    <property type="entry name" value="Peptidase_C14"/>
    <property type="match status" value="1"/>
</dbReference>
<dbReference type="InterPro" id="IPR029030">
    <property type="entry name" value="Caspase-like_dom_sf"/>
</dbReference>
<dbReference type="GO" id="GO:0004197">
    <property type="term" value="F:cysteine-type endopeptidase activity"/>
    <property type="evidence" value="ECO:0007669"/>
    <property type="project" value="InterPro"/>
</dbReference>
<gene>
    <name evidence="5" type="primary">Casp3_0</name>
    <name evidence="5" type="ORF">UROIND_R12962</name>
</gene>
<dbReference type="AlphaFoldDB" id="A0A852KMU6"/>
<dbReference type="GO" id="GO:0006508">
    <property type="term" value="P:proteolysis"/>
    <property type="evidence" value="ECO:0007669"/>
    <property type="project" value="InterPro"/>
</dbReference>
<protein>
    <submittedName>
        <fullName evidence="5">CASP3 protein</fullName>
    </submittedName>
</protein>
<dbReference type="InterPro" id="IPR002138">
    <property type="entry name" value="Pept_C14_p10"/>
</dbReference>
<keyword evidence="6" id="KW-1185">Reference proteome</keyword>
<sequence>LCQGRQSRALIIVNTHFCSRDANVVFGRRRGAKREAEKLSRTLSQLNYKVKLMHNKTAREIKELYHEESCCEQGDYFLSIISSHGEQGLIMGCDTEPVKLSHIFQLLSSEKQAKLSKIPKIFFIQACRGPELDQGVLVECDGAEPEPNCFSDCLSIPPQTVIMFACSPGYVAFLNLCGSMFLQALLKVLQGEERHLPLHSLMTRINWEVALCCQARGAYEGCKEMPCFITNLLQEVWPFSA</sequence>
<dbReference type="FunFam" id="3.40.50.1460:FF:000024">
    <property type="entry name" value="Caspase 21"/>
    <property type="match status" value="1"/>
</dbReference>
<dbReference type="EMBL" id="WBNH01005387">
    <property type="protein sequence ID" value="NXX79356.1"/>
    <property type="molecule type" value="Genomic_DNA"/>
</dbReference>
<accession>A0A852KMU6</accession>
<dbReference type="OrthoDB" id="6116485at2759"/>
<dbReference type="PANTHER" id="PTHR22576:SF41">
    <property type="entry name" value="CASPASE 14, APOPTOSIS-RELATED CYSTEINE PEPTIDASE"/>
    <property type="match status" value="1"/>
</dbReference>
<dbReference type="InterPro" id="IPR015917">
    <property type="entry name" value="Pept_C14A"/>
</dbReference>
<dbReference type="PANTHER" id="PTHR22576">
    <property type="entry name" value="MUCOSA ASSOCIATED LYMPHOID TISSUE LYMPHOMA TRANSLOCATION PROTEIN 1/PARACASPASE"/>
    <property type="match status" value="1"/>
</dbReference>
<dbReference type="InterPro" id="IPR011600">
    <property type="entry name" value="Pept_C14_caspase"/>
</dbReference>
<reference evidence="5" key="1">
    <citation type="submission" date="2020-02" db="EMBL/GenBank/DDBJ databases">
        <title>Bird 10,000 Genomes (B10K) Project - Family phase.</title>
        <authorList>
            <person name="Zhang G."/>
        </authorList>
    </citation>
    <scope>NUCLEOTIDE SEQUENCE</scope>
    <source>
        <strain evidence="5">B10K-DU-030-59</strain>
    </source>
</reference>
<feature type="non-terminal residue" evidence="5">
    <location>
        <position position="1"/>
    </location>
</feature>
<dbReference type="SMART" id="SM00115">
    <property type="entry name" value="CASc"/>
    <property type="match status" value="1"/>
</dbReference>
<evidence type="ECO:0000313" key="6">
    <source>
        <dbReference type="Proteomes" id="UP000654395"/>
    </source>
</evidence>
<dbReference type="InterPro" id="IPR001309">
    <property type="entry name" value="Pept_C14_p20"/>
</dbReference>
<evidence type="ECO:0000256" key="2">
    <source>
        <dbReference type="RuleBase" id="RU003971"/>
    </source>
</evidence>
<dbReference type="PRINTS" id="PR00376">
    <property type="entry name" value="IL1BCENZYME"/>
</dbReference>
<dbReference type="Gene3D" id="3.40.50.1460">
    <property type="match status" value="1"/>
</dbReference>
<evidence type="ECO:0000256" key="1">
    <source>
        <dbReference type="ARBA" id="ARBA00010134"/>
    </source>
</evidence>
<comment type="similarity">
    <text evidence="1 2">Belongs to the peptidase C14A family.</text>
</comment>
<dbReference type="SUPFAM" id="SSF52129">
    <property type="entry name" value="Caspase-like"/>
    <property type="match status" value="1"/>
</dbReference>
<organism evidence="5 6">
    <name type="scientific">Urocolius indicus</name>
    <name type="common">Red-faced mousebird</name>
    <name type="synonym">Colius indicus</name>
    <dbReference type="NCBI Taxonomy" id="458196"/>
    <lineage>
        <taxon>Eukaryota</taxon>
        <taxon>Metazoa</taxon>
        <taxon>Chordata</taxon>
        <taxon>Craniata</taxon>
        <taxon>Vertebrata</taxon>
        <taxon>Euteleostomi</taxon>
        <taxon>Archelosauria</taxon>
        <taxon>Archosauria</taxon>
        <taxon>Dinosauria</taxon>
        <taxon>Saurischia</taxon>
        <taxon>Theropoda</taxon>
        <taxon>Coelurosauria</taxon>
        <taxon>Aves</taxon>
        <taxon>Neognathae</taxon>
        <taxon>Neoaves</taxon>
        <taxon>Telluraves</taxon>
        <taxon>Coraciimorphae</taxon>
        <taxon>Coliiformes</taxon>
        <taxon>Coliidae</taxon>
        <taxon>Urocolius</taxon>
    </lineage>
</organism>
<proteinExistence type="inferred from homology"/>
<dbReference type="Proteomes" id="UP000654395">
    <property type="component" value="Unassembled WGS sequence"/>
</dbReference>